<dbReference type="InterPro" id="IPR029058">
    <property type="entry name" value="AB_hydrolase_fold"/>
</dbReference>
<evidence type="ECO:0000313" key="1">
    <source>
        <dbReference type="EMBL" id="MDD1792320.1"/>
    </source>
</evidence>
<dbReference type="SUPFAM" id="SSF53474">
    <property type="entry name" value="alpha/beta-Hydrolases"/>
    <property type="match status" value="1"/>
</dbReference>
<accession>A0ABT5QWB9</accession>
<evidence type="ECO:0008006" key="3">
    <source>
        <dbReference type="Google" id="ProtNLM"/>
    </source>
</evidence>
<evidence type="ECO:0000313" key="2">
    <source>
        <dbReference type="Proteomes" id="UP001149400"/>
    </source>
</evidence>
<dbReference type="EMBL" id="JAJUBC010000003">
    <property type="protein sequence ID" value="MDD1792320.1"/>
    <property type="molecule type" value="Genomic_DNA"/>
</dbReference>
<reference evidence="1" key="1">
    <citation type="submission" date="2021-12" db="EMBL/GenBank/DDBJ databases">
        <title>Enterovibrio ZSDZ35 sp. nov. and Enterovibrio ZSDZ42 sp. nov., isolated from coastal seawater in Qingdao.</title>
        <authorList>
            <person name="Zhang P."/>
        </authorList>
    </citation>
    <scope>NUCLEOTIDE SEQUENCE</scope>
    <source>
        <strain evidence="1">ZSDZ42</strain>
    </source>
</reference>
<sequence length="270" mass="30455">MYLPSSYFTSDKKYPVVYYLHGFQAGPFEARSISGRTLDRYSEQNNIQEMIIVGINGANQFGGSFYTNSPVTGNWEDFVTSDVVSYLDNNYRTLPVPEKRGIVGFSMGGFAAINIAFRHPDKFKHVFTLSPGLFDENGLEKAIKQWNELEWGPVLDAYGAAFAPNPQALDDNLWHEWDPTNPSVVEMWESGYGNVESKVDAYLKQEEKLSSIYVEYGSEDQFTWIPEGSQFLVETLRAKGIEVGEHDHGSGHVVTFVQAEHIIDFFGNAF</sequence>
<dbReference type="Gene3D" id="3.40.50.1820">
    <property type="entry name" value="alpha/beta hydrolase"/>
    <property type="match status" value="1"/>
</dbReference>
<keyword evidence="2" id="KW-1185">Reference proteome</keyword>
<protein>
    <recommendedName>
        <fullName evidence="3">Esterase</fullName>
    </recommendedName>
</protein>
<dbReference type="InterPro" id="IPR000801">
    <property type="entry name" value="Esterase-like"/>
</dbReference>
<name>A0ABT5QWB9_9GAMM</name>
<comment type="caution">
    <text evidence="1">The sequence shown here is derived from an EMBL/GenBank/DDBJ whole genome shotgun (WGS) entry which is preliminary data.</text>
</comment>
<organism evidence="1 2">
    <name type="scientific">Enterovibrio gelatinilyticus</name>
    <dbReference type="NCBI Taxonomy" id="2899819"/>
    <lineage>
        <taxon>Bacteria</taxon>
        <taxon>Pseudomonadati</taxon>
        <taxon>Pseudomonadota</taxon>
        <taxon>Gammaproteobacteria</taxon>
        <taxon>Vibrionales</taxon>
        <taxon>Vibrionaceae</taxon>
        <taxon>Enterovibrio</taxon>
    </lineage>
</organism>
<dbReference type="Proteomes" id="UP001149400">
    <property type="component" value="Unassembled WGS sequence"/>
</dbReference>
<gene>
    <name evidence="1" type="ORF">LRP50_04170</name>
</gene>
<dbReference type="PANTHER" id="PTHR48098">
    <property type="entry name" value="ENTEROCHELIN ESTERASE-RELATED"/>
    <property type="match status" value="1"/>
</dbReference>
<proteinExistence type="predicted"/>
<dbReference type="Pfam" id="PF00756">
    <property type="entry name" value="Esterase"/>
    <property type="match status" value="1"/>
</dbReference>
<dbReference type="InterPro" id="IPR050583">
    <property type="entry name" value="Mycobacterial_A85_antigen"/>
</dbReference>